<dbReference type="Proteomes" id="UP001152622">
    <property type="component" value="Chromosome 3"/>
</dbReference>
<organism evidence="1 2">
    <name type="scientific">Synaphobranchus kaupii</name>
    <name type="common">Kaup's arrowtooth eel</name>
    <dbReference type="NCBI Taxonomy" id="118154"/>
    <lineage>
        <taxon>Eukaryota</taxon>
        <taxon>Metazoa</taxon>
        <taxon>Chordata</taxon>
        <taxon>Craniata</taxon>
        <taxon>Vertebrata</taxon>
        <taxon>Euteleostomi</taxon>
        <taxon>Actinopterygii</taxon>
        <taxon>Neopterygii</taxon>
        <taxon>Teleostei</taxon>
        <taxon>Anguilliformes</taxon>
        <taxon>Synaphobranchidae</taxon>
        <taxon>Synaphobranchus</taxon>
    </lineage>
</organism>
<dbReference type="EMBL" id="JAINUF010000003">
    <property type="protein sequence ID" value="KAJ8368919.1"/>
    <property type="molecule type" value="Genomic_DNA"/>
</dbReference>
<keyword evidence="2" id="KW-1185">Reference proteome</keyword>
<dbReference type="AlphaFoldDB" id="A0A9Q1FW33"/>
<accession>A0A9Q1FW33</accession>
<sequence length="62" mass="6806">MPLAQLADPWPKMELVQLETENGQSLTEDGLAPAVKDDDIIKEINITHVVKEGSEKADASQF</sequence>
<reference evidence="1" key="1">
    <citation type="journal article" date="2023" name="Science">
        <title>Genome structures resolve the early diversification of teleost fishes.</title>
        <authorList>
            <person name="Parey E."/>
            <person name="Louis A."/>
            <person name="Montfort J."/>
            <person name="Bouchez O."/>
            <person name="Roques C."/>
            <person name="Iampietro C."/>
            <person name="Lluch J."/>
            <person name="Castinel A."/>
            <person name="Donnadieu C."/>
            <person name="Desvignes T."/>
            <person name="Floi Bucao C."/>
            <person name="Jouanno E."/>
            <person name="Wen M."/>
            <person name="Mejri S."/>
            <person name="Dirks R."/>
            <person name="Jansen H."/>
            <person name="Henkel C."/>
            <person name="Chen W.J."/>
            <person name="Zahm M."/>
            <person name="Cabau C."/>
            <person name="Klopp C."/>
            <person name="Thompson A.W."/>
            <person name="Robinson-Rechavi M."/>
            <person name="Braasch I."/>
            <person name="Lecointre G."/>
            <person name="Bobe J."/>
            <person name="Postlethwait J.H."/>
            <person name="Berthelot C."/>
            <person name="Roest Crollius H."/>
            <person name="Guiguen Y."/>
        </authorList>
    </citation>
    <scope>NUCLEOTIDE SEQUENCE</scope>
    <source>
        <strain evidence="1">WJC10195</strain>
    </source>
</reference>
<comment type="caution">
    <text evidence="1">The sequence shown here is derived from an EMBL/GenBank/DDBJ whole genome shotgun (WGS) entry which is preliminary data.</text>
</comment>
<gene>
    <name evidence="1" type="ORF">SKAU_G00089470</name>
</gene>
<evidence type="ECO:0000313" key="1">
    <source>
        <dbReference type="EMBL" id="KAJ8368919.1"/>
    </source>
</evidence>
<dbReference type="OrthoDB" id="8906118at2759"/>
<protein>
    <submittedName>
        <fullName evidence="1">Uncharacterized protein</fullName>
    </submittedName>
</protein>
<proteinExistence type="predicted"/>
<name>A0A9Q1FW33_SYNKA</name>
<evidence type="ECO:0000313" key="2">
    <source>
        <dbReference type="Proteomes" id="UP001152622"/>
    </source>
</evidence>